<reference evidence="2 3" key="1">
    <citation type="submission" date="2013-04" db="EMBL/GenBank/DDBJ databases">
        <title>Hyphomonas sp. T24B3 Genome Sequencing.</title>
        <authorList>
            <person name="Lai Q."/>
            <person name="Shao Z."/>
        </authorList>
    </citation>
    <scope>NUCLEOTIDE SEQUENCE [LARGE SCALE GENOMIC DNA]</scope>
    <source>
        <strain evidence="2 3">T24B3</strain>
    </source>
</reference>
<name>A0A8B2PFL0_9PROT</name>
<evidence type="ECO:0000313" key="2">
    <source>
        <dbReference type="EMBL" id="RAN30615.1"/>
    </source>
</evidence>
<sequence length="194" mass="20268">MKISKLLIVTLACGLSLTACAIPRALTSVQARDATPREAALLINKEIRPAVNELADACEAGLIDDRTLEVVDRYAGPIRSAIGAYAASARPCLVVDGKLLTDPAVTGVCYRGSVSKASGAVPELLKEVGLAVGGELGNRAFWAGVAAAAFVSRDDTTADGFNRETTDYSVAVYDDAWAPVRLDADRLQACASAR</sequence>
<comment type="caution">
    <text evidence="2">The sequence shown here is derived from an EMBL/GenBank/DDBJ whole genome shotgun (WGS) entry which is preliminary data.</text>
</comment>
<feature type="signal peptide" evidence="1">
    <location>
        <begin position="1"/>
        <end position="21"/>
    </location>
</feature>
<keyword evidence="3" id="KW-1185">Reference proteome</keyword>
<feature type="chain" id="PRO_5032564163" description="Lipoprotein" evidence="1">
    <location>
        <begin position="22"/>
        <end position="194"/>
    </location>
</feature>
<protein>
    <recommendedName>
        <fullName evidence="4">Lipoprotein</fullName>
    </recommendedName>
</protein>
<gene>
    <name evidence="2" type="ORF">HY3_05555</name>
</gene>
<proteinExistence type="predicted"/>
<dbReference type="EMBL" id="AWFB01000078">
    <property type="protein sequence ID" value="RAN30615.1"/>
    <property type="molecule type" value="Genomic_DNA"/>
</dbReference>
<evidence type="ECO:0000256" key="1">
    <source>
        <dbReference type="SAM" id="SignalP"/>
    </source>
</evidence>
<organism evidence="2 3">
    <name type="scientific">Hyphomonas pacifica</name>
    <dbReference type="NCBI Taxonomy" id="1280941"/>
    <lineage>
        <taxon>Bacteria</taxon>
        <taxon>Pseudomonadati</taxon>
        <taxon>Pseudomonadota</taxon>
        <taxon>Alphaproteobacteria</taxon>
        <taxon>Hyphomonadales</taxon>
        <taxon>Hyphomonadaceae</taxon>
        <taxon>Hyphomonas</taxon>
    </lineage>
</organism>
<dbReference type="Proteomes" id="UP000249123">
    <property type="component" value="Unassembled WGS sequence"/>
</dbReference>
<keyword evidence="1" id="KW-0732">Signal</keyword>
<dbReference type="PROSITE" id="PS51257">
    <property type="entry name" value="PROKAR_LIPOPROTEIN"/>
    <property type="match status" value="1"/>
</dbReference>
<dbReference type="RefSeq" id="WP_112063371.1">
    <property type="nucleotide sequence ID" value="NZ_AWFB01000078.1"/>
</dbReference>
<accession>A0A8B2PFL0</accession>
<evidence type="ECO:0000313" key="3">
    <source>
        <dbReference type="Proteomes" id="UP000249123"/>
    </source>
</evidence>
<evidence type="ECO:0008006" key="4">
    <source>
        <dbReference type="Google" id="ProtNLM"/>
    </source>
</evidence>
<dbReference type="AlphaFoldDB" id="A0A8B2PFL0"/>